<dbReference type="Proteomes" id="UP000772434">
    <property type="component" value="Unassembled WGS sequence"/>
</dbReference>
<dbReference type="AlphaFoldDB" id="A0A9P5U9B4"/>
<sequence>MAGIATEALSRAQHILLKGLPILTTQGDIRRMLTRHNVNGVTDVALLYENFVPTKEAVITLARPNYMQDSLRELKNGTLSGKVITSEALDFSETGPPQPRFGYGPNASMDNIGKNVVLSYFPPKTSILQAYEPILEKYELAGPFKDSVILTDYSPQNPISLILKCKTESEAYRVVRDLHLKNPLGGLRWTQILLARVLH</sequence>
<organism evidence="1 2">
    <name type="scientific">Rhodocollybia butyracea</name>
    <dbReference type="NCBI Taxonomy" id="206335"/>
    <lineage>
        <taxon>Eukaryota</taxon>
        <taxon>Fungi</taxon>
        <taxon>Dikarya</taxon>
        <taxon>Basidiomycota</taxon>
        <taxon>Agaricomycotina</taxon>
        <taxon>Agaricomycetes</taxon>
        <taxon>Agaricomycetidae</taxon>
        <taxon>Agaricales</taxon>
        <taxon>Marasmiineae</taxon>
        <taxon>Omphalotaceae</taxon>
        <taxon>Rhodocollybia</taxon>
    </lineage>
</organism>
<gene>
    <name evidence="1" type="ORF">BDP27DRAFT_1447360</name>
</gene>
<comment type="caution">
    <text evidence="1">The sequence shown here is derived from an EMBL/GenBank/DDBJ whole genome shotgun (WGS) entry which is preliminary data.</text>
</comment>
<protein>
    <submittedName>
        <fullName evidence="1">Uncharacterized protein</fullName>
    </submittedName>
</protein>
<dbReference type="EMBL" id="JADNRY010000046">
    <property type="protein sequence ID" value="KAF9069843.1"/>
    <property type="molecule type" value="Genomic_DNA"/>
</dbReference>
<dbReference type="OrthoDB" id="5541797at2759"/>
<evidence type="ECO:0000313" key="2">
    <source>
        <dbReference type="Proteomes" id="UP000772434"/>
    </source>
</evidence>
<reference evidence="1" key="1">
    <citation type="submission" date="2020-11" db="EMBL/GenBank/DDBJ databases">
        <authorList>
            <consortium name="DOE Joint Genome Institute"/>
            <person name="Ahrendt S."/>
            <person name="Riley R."/>
            <person name="Andreopoulos W."/>
            <person name="Labutti K."/>
            <person name="Pangilinan J."/>
            <person name="Ruiz-Duenas F.J."/>
            <person name="Barrasa J.M."/>
            <person name="Sanchez-Garcia M."/>
            <person name="Camarero S."/>
            <person name="Miyauchi S."/>
            <person name="Serrano A."/>
            <person name="Linde D."/>
            <person name="Babiker R."/>
            <person name="Drula E."/>
            <person name="Ayuso-Fernandez I."/>
            <person name="Pacheco R."/>
            <person name="Padilla G."/>
            <person name="Ferreira P."/>
            <person name="Barriuso J."/>
            <person name="Kellner H."/>
            <person name="Castanera R."/>
            <person name="Alfaro M."/>
            <person name="Ramirez L."/>
            <person name="Pisabarro A.G."/>
            <person name="Kuo A."/>
            <person name="Tritt A."/>
            <person name="Lipzen A."/>
            <person name="He G."/>
            <person name="Yan M."/>
            <person name="Ng V."/>
            <person name="Cullen D."/>
            <person name="Martin F."/>
            <person name="Rosso M.-N."/>
            <person name="Henrissat B."/>
            <person name="Hibbett D."/>
            <person name="Martinez A.T."/>
            <person name="Grigoriev I.V."/>
        </authorList>
    </citation>
    <scope>NUCLEOTIDE SEQUENCE</scope>
    <source>
        <strain evidence="1">AH 40177</strain>
    </source>
</reference>
<name>A0A9P5U9B4_9AGAR</name>
<accession>A0A9P5U9B4</accession>
<evidence type="ECO:0000313" key="1">
    <source>
        <dbReference type="EMBL" id="KAF9069843.1"/>
    </source>
</evidence>
<keyword evidence="2" id="KW-1185">Reference proteome</keyword>
<proteinExistence type="predicted"/>